<dbReference type="Proteomes" id="UP001642483">
    <property type="component" value="Unassembled WGS sequence"/>
</dbReference>
<dbReference type="SUPFAM" id="SSF57959">
    <property type="entry name" value="Leucine zipper domain"/>
    <property type="match status" value="1"/>
</dbReference>
<keyword evidence="11" id="KW-1185">Reference proteome</keyword>
<dbReference type="PANTHER" id="PTHR45996:SF3">
    <property type="entry name" value="CREB-H TRANSCRIPTION FACTOR HOMOLOG LET-607"/>
    <property type="match status" value="1"/>
</dbReference>
<dbReference type="CDD" id="cd14689">
    <property type="entry name" value="bZIP_CREB3"/>
    <property type="match status" value="1"/>
</dbReference>
<keyword evidence="6" id="KW-0539">Nucleus</keyword>
<feature type="domain" description="BZIP" evidence="9">
    <location>
        <begin position="298"/>
        <end position="361"/>
    </location>
</feature>
<sequence>MDSIFSDNATFDMIFAEMDIDNLNSLANDFSQLHDKQDYSAKVEEETDFLDELLNLDNEAHGSNASVGIMVDAEKYCSYQTQDEIGEELQRNLRLLKAVQTDHDYISVMPNTPDDDTYLSTSIIQHSSPHSISDSGISSVSGSPQSDRCLNNSPFSENQSNIGAQNHADFLDDFQFDFADVDMEQLQENLSTSKLSLELSSLLTDDVVLGDKMVTVSQKSSISTQINNNDEFSDSSTESVTSSETFGQHVAQKQKHTVCIDLPNFKPLVLTDEEKRLLSEEHVSLPTDLPLTKYEERVLKKVRRKIRNKKSAMVSRQKKKDYVDGLESRVAQCTNLNQTLAQRVKELEKQNLNLVEQLKKVHELVKQTSSKTTQATTCVLVMMLSFGLFIAPSLGPFSPEIQDERTEISGNYRSRKVLEHHPSVEDVRKFDPTKVVNVQEFSSATIETSSMKSDIMHDDRTLTLSQSVKAGLPNADVKHDNASSENASSNSLKDADLAVQVKSHLRESSGKSFQHEPLQPHLKLIYTPDTNSNSAMMIDVAESIKHTTTGSINFFSGNDEM</sequence>
<reference evidence="10 11" key="1">
    <citation type="submission" date="2024-02" db="EMBL/GenBank/DDBJ databases">
        <authorList>
            <person name="Daric V."/>
            <person name="Darras S."/>
        </authorList>
    </citation>
    <scope>NUCLEOTIDE SEQUENCE [LARGE SCALE GENOMIC DNA]</scope>
</reference>
<dbReference type="InterPro" id="IPR004827">
    <property type="entry name" value="bZIP"/>
</dbReference>
<protein>
    <recommendedName>
        <fullName evidence="9">BZIP domain-containing protein</fullName>
    </recommendedName>
</protein>
<keyword evidence="7" id="KW-0175">Coiled coil</keyword>
<feature type="region of interest" description="Disordered" evidence="8">
    <location>
        <begin position="129"/>
        <end position="161"/>
    </location>
</feature>
<evidence type="ECO:0000256" key="7">
    <source>
        <dbReference type="SAM" id="Coils"/>
    </source>
</evidence>
<gene>
    <name evidence="10" type="ORF">CVLEPA_LOCUS6334</name>
</gene>
<feature type="coiled-coil region" evidence="7">
    <location>
        <begin position="330"/>
        <end position="364"/>
    </location>
</feature>
<dbReference type="PANTHER" id="PTHR45996">
    <property type="entry name" value="AGAP001464-PB"/>
    <property type="match status" value="1"/>
</dbReference>
<dbReference type="EMBL" id="CAWYQH010000035">
    <property type="protein sequence ID" value="CAK8676913.1"/>
    <property type="molecule type" value="Genomic_DNA"/>
</dbReference>
<evidence type="ECO:0000256" key="2">
    <source>
        <dbReference type="ARBA" id="ARBA00009050"/>
    </source>
</evidence>
<evidence type="ECO:0000256" key="6">
    <source>
        <dbReference type="ARBA" id="ARBA00023242"/>
    </source>
</evidence>
<dbReference type="Gene3D" id="1.20.5.170">
    <property type="match status" value="1"/>
</dbReference>
<dbReference type="InterPro" id="IPR046347">
    <property type="entry name" value="bZIP_sf"/>
</dbReference>
<evidence type="ECO:0000313" key="10">
    <source>
        <dbReference type="EMBL" id="CAK8676913.1"/>
    </source>
</evidence>
<proteinExistence type="inferred from homology"/>
<feature type="compositionally biased region" description="Low complexity" evidence="8">
    <location>
        <begin position="129"/>
        <end position="147"/>
    </location>
</feature>
<keyword evidence="3" id="KW-0805">Transcription regulation</keyword>
<dbReference type="Pfam" id="PF00170">
    <property type="entry name" value="bZIP_1"/>
    <property type="match status" value="1"/>
</dbReference>
<evidence type="ECO:0000256" key="1">
    <source>
        <dbReference type="ARBA" id="ARBA00004648"/>
    </source>
</evidence>
<comment type="subcellular location">
    <subcellularLocation>
        <location evidence="1">Endoplasmic reticulum membrane</location>
        <topology evidence="1">Single-pass type II membrane protein</topology>
    </subcellularLocation>
</comment>
<dbReference type="InterPro" id="IPR051381">
    <property type="entry name" value="CREB_ATF_subfamily"/>
</dbReference>
<keyword evidence="5" id="KW-0804">Transcription</keyword>
<name>A0ABP0FB48_CLALP</name>
<keyword evidence="4" id="KW-0238">DNA-binding</keyword>
<evidence type="ECO:0000256" key="5">
    <source>
        <dbReference type="ARBA" id="ARBA00023163"/>
    </source>
</evidence>
<feature type="compositionally biased region" description="Polar residues" evidence="8">
    <location>
        <begin position="148"/>
        <end position="161"/>
    </location>
</feature>
<evidence type="ECO:0000259" key="9">
    <source>
        <dbReference type="PROSITE" id="PS50217"/>
    </source>
</evidence>
<feature type="region of interest" description="Disordered" evidence="8">
    <location>
        <begin position="474"/>
        <end position="495"/>
    </location>
</feature>
<comment type="similarity">
    <text evidence="2">Belongs to the bZIP family. ATF subfamily.</text>
</comment>
<comment type="caution">
    <text evidence="10">The sequence shown here is derived from an EMBL/GenBank/DDBJ whole genome shotgun (WGS) entry which is preliminary data.</text>
</comment>
<evidence type="ECO:0000256" key="8">
    <source>
        <dbReference type="SAM" id="MobiDB-lite"/>
    </source>
</evidence>
<evidence type="ECO:0000256" key="4">
    <source>
        <dbReference type="ARBA" id="ARBA00023125"/>
    </source>
</evidence>
<dbReference type="PROSITE" id="PS50217">
    <property type="entry name" value="BZIP"/>
    <property type="match status" value="1"/>
</dbReference>
<evidence type="ECO:0000256" key="3">
    <source>
        <dbReference type="ARBA" id="ARBA00023015"/>
    </source>
</evidence>
<feature type="compositionally biased region" description="Low complexity" evidence="8">
    <location>
        <begin position="234"/>
        <end position="246"/>
    </location>
</feature>
<feature type="region of interest" description="Disordered" evidence="8">
    <location>
        <begin position="227"/>
        <end position="247"/>
    </location>
</feature>
<evidence type="ECO:0000313" key="11">
    <source>
        <dbReference type="Proteomes" id="UP001642483"/>
    </source>
</evidence>
<accession>A0ABP0FB48</accession>
<organism evidence="10 11">
    <name type="scientific">Clavelina lepadiformis</name>
    <name type="common">Light-bulb sea squirt</name>
    <name type="synonym">Ascidia lepadiformis</name>
    <dbReference type="NCBI Taxonomy" id="159417"/>
    <lineage>
        <taxon>Eukaryota</taxon>
        <taxon>Metazoa</taxon>
        <taxon>Chordata</taxon>
        <taxon>Tunicata</taxon>
        <taxon>Ascidiacea</taxon>
        <taxon>Aplousobranchia</taxon>
        <taxon>Clavelinidae</taxon>
        <taxon>Clavelina</taxon>
    </lineage>
</organism>
<dbReference type="SMART" id="SM00338">
    <property type="entry name" value="BRLZ"/>
    <property type="match status" value="1"/>
</dbReference>